<protein>
    <submittedName>
        <fullName evidence="2">Uncharacterized protein</fullName>
    </submittedName>
</protein>
<dbReference type="EMBL" id="BK015191">
    <property type="protein sequence ID" value="DAD95275.1"/>
    <property type="molecule type" value="Genomic_DNA"/>
</dbReference>
<organism evidence="2">
    <name type="scientific">Podoviridae sp. ctsNK10</name>
    <dbReference type="NCBI Taxonomy" id="2826582"/>
    <lineage>
        <taxon>Viruses</taxon>
        <taxon>Duplodnaviria</taxon>
        <taxon>Heunggongvirae</taxon>
        <taxon>Uroviricota</taxon>
        <taxon>Caudoviricetes</taxon>
    </lineage>
</organism>
<evidence type="ECO:0000256" key="1">
    <source>
        <dbReference type="SAM" id="Phobius"/>
    </source>
</evidence>
<sequence>MLERSLLSSFISLELLVIEMNFYLISSSVYLSIFSITINNISLKYIYITSIHIEIVSTKIRLCHILYIRIKNLLHLLWRFRIYLIHSSGLLSSLVIILKLHVIKQITCPVLKARILRWSFSCPHSVCRWVPRLQCLTTQYKFFKIWIICTITHSFCSISLISLH</sequence>
<keyword evidence="1" id="KW-0472">Membrane</keyword>
<proteinExistence type="predicted"/>
<accession>A0A8S5NMH2</accession>
<evidence type="ECO:0000313" key="2">
    <source>
        <dbReference type="EMBL" id="DAD95275.1"/>
    </source>
</evidence>
<feature type="transmembrane region" description="Helical" evidence="1">
    <location>
        <begin position="142"/>
        <end position="163"/>
    </location>
</feature>
<reference evidence="2" key="1">
    <citation type="journal article" date="2021" name="Proc. Natl. Acad. Sci. U.S.A.">
        <title>A Catalog of Tens of Thousands of Viruses from Human Metagenomes Reveals Hidden Associations with Chronic Diseases.</title>
        <authorList>
            <person name="Tisza M.J."/>
            <person name="Buck C.B."/>
        </authorList>
    </citation>
    <scope>NUCLEOTIDE SEQUENCE</scope>
    <source>
        <strain evidence="2">CtsNK10</strain>
    </source>
</reference>
<keyword evidence="1" id="KW-1133">Transmembrane helix</keyword>
<name>A0A8S5NMH2_9CAUD</name>
<keyword evidence="1" id="KW-0812">Transmembrane</keyword>
<feature type="transmembrane region" description="Helical" evidence="1">
    <location>
        <begin position="20"/>
        <end position="38"/>
    </location>
</feature>